<protein>
    <recommendedName>
        <fullName evidence="4">Cellulase (Glycosyl hydrolase family 5)</fullName>
    </recommendedName>
</protein>
<organism evidence="2 3">
    <name type="scientific">Novipirellula herctigrandis</name>
    <dbReference type="NCBI Taxonomy" id="2527986"/>
    <lineage>
        <taxon>Bacteria</taxon>
        <taxon>Pseudomonadati</taxon>
        <taxon>Planctomycetota</taxon>
        <taxon>Planctomycetia</taxon>
        <taxon>Pirellulales</taxon>
        <taxon>Pirellulaceae</taxon>
        <taxon>Novipirellula</taxon>
    </lineage>
</organism>
<dbReference type="Gene3D" id="3.20.20.80">
    <property type="entry name" value="Glycosidases"/>
    <property type="match status" value="1"/>
</dbReference>
<proteinExistence type="predicted"/>
<dbReference type="SUPFAM" id="SSF49785">
    <property type="entry name" value="Galactose-binding domain-like"/>
    <property type="match status" value="1"/>
</dbReference>
<dbReference type="AlphaFoldDB" id="A0A5C5YZT7"/>
<accession>A0A5C5YZT7</accession>
<dbReference type="InterPro" id="IPR008979">
    <property type="entry name" value="Galactose-bd-like_sf"/>
</dbReference>
<comment type="caution">
    <text evidence="2">The sequence shown here is derived from an EMBL/GenBank/DDBJ whole genome shotgun (WGS) entry which is preliminary data.</text>
</comment>
<evidence type="ECO:0000256" key="1">
    <source>
        <dbReference type="SAM" id="SignalP"/>
    </source>
</evidence>
<dbReference type="InterPro" id="IPR017853">
    <property type="entry name" value="GH"/>
</dbReference>
<keyword evidence="1" id="KW-0732">Signal</keyword>
<keyword evidence="3" id="KW-1185">Reference proteome</keyword>
<dbReference type="SUPFAM" id="SSF51445">
    <property type="entry name" value="(Trans)glycosidases"/>
    <property type="match status" value="1"/>
</dbReference>
<evidence type="ECO:0000313" key="2">
    <source>
        <dbReference type="EMBL" id="TWT80087.1"/>
    </source>
</evidence>
<dbReference type="Gene3D" id="2.60.120.260">
    <property type="entry name" value="Galactose-binding domain-like"/>
    <property type="match status" value="1"/>
</dbReference>
<sequence length="859" mass="96047" precursor="true">MIRIVLTLVLATCFTAALLAQAFPFVIPGDDAAKTATDRSGLLDKPAGAKGFVEKRGNQFFVGDQRFRIWGVNTCFASNFPSHEEADRVAPHLAKLGINAVRFHHMDMQAAPNGIWNPQTKDGERTFDPEMVDRLDYFLAKLHEHGIYANLNMHVSRELSEEEGFPVGKDLPWWGGANKWVMYYDRDIQAKVKSYCRDLLTHKNPYRDHLARVDDPGIAVVEMLNENYFSEQGYDLYRRMPKRFQQSFILAWNTWLRDRYETQQNLTAAWEANQIPLGDPVFPVESFDSSIGDWEVSLTNAELPRSIAVQGPAQSPLSALRIAPLKVLEQTHFQQLHRGGLSVEVGTPVTLSFWVRADKTRTFRAEISTSLGGEWRDLGIFEDIVATPKWTQITRVVLPKETIQDHVNLVMTIGNETTPIEFAGIELREGVAPVSLPKDQNLFDATIAVPSATSPVAAHNDMKTFMVDTEIQWVKELKAFLTEELGVKVPITASQINYHPAKLIENELDFVDLHNYWHHPIFPSNQPWSASNWTIGNDPMEAIPEQSGWPANSILMRTGWRYADLPMTMSEWNYPEPSFYAGGCVPIAAIIMGLQDWDGVYFFDYDASGPSEDKSPWFRDQTTNFFSFNGAPVKLALMSQMANVILRGDLNPIPDEAISEPGEPIDGRYALSKRLGVRTGAKPHAPLGTVDIRDLHSPNNQVAWKSDGRAHGYLTLNTPATRAVWGTIAKQSFEMGGVKVTTSEIEPNYGFVLLSSTDGQPIESAETSILTVVSHSENQGMKWNEEKTSVGSEWGHGPTMVTSFAATVFVPRKSNSPPIHCYALDGTGKRIREIPVTPTKGGVEIKVSPAAKTIWYELR</sequence>
<evidence type="ECO:0000313" key="3">
    <source>
        <dbReference type="Proteomes" id="UP000315010"/>
    </source>
</evidence>
<dbReference type="EMBL" id="SJPJ01000001">
    <property type="protein sequence ID" value="TWT80087.1"/>
    <property type="molecule type" value="Genomic_DNA"/>
</dbReference>
<name>A0A5C5YZT7_9BACT</name>
<feature type="chain" id="PRO_5022809282" description="Cellulase (Glycosyl hydrolase family 5)" evidence="1">
    <location>
        <begin position="23"/>
        <end position="859"/>
    </location>
</feature>
<dbReference type="RefSeq" id="WP_146395177.1">
    <property type="nucleotide sequence ID" value="NZ_SJPJ01000001.1"/>
</dbReference>
<dbReference type="OrthoDB" id="9771116at2"/>
<evidence type="ECO:0008006" key="4">
    <source>
        <dbReference type="Google" id="ProtNLM"/>
    </source>
</evidence>
<dbReference type="Proteomes" id="UP000315010">
    <property type="component" value="Unassembled WGS sequence"/>
</dbReference>
<feature type="signal peptide" evidence="1">
    <location>
        <begin position="1"/>
        <end position="22"/>
    </location>
</feature>
<gene>
    <name evidence="2" type="ORF">CA13_15000</name>
</gene>
<reference evidence="2 3" key="1">
    <citation type="submission" date="2019-02" db="EMBL/GenBank/DDBJ databases">
        <title>Deep-cultivation of Planctomycetes and their phenomic and genomic characterization uncovers novel biology.</title>
        <authorList>
            <person name="Wiegand S."/>
            <person name="Jogler M."/>
            <person name="Boedeker C."/>
            <person name="Pinto D."/>
            <person name="Vollmers J."/>
            <person name="Rivas-Marin E."/>
            <person name="Kohn T."/>
            <person name="Peeters S.H."/>
            <person name="Heuer A."/>
            <person name="Rast P."/>
            <person name="Oberbeckmann S."/>
            <person name="Bunk B."/>
            <person name="Jeske O."/>
            <person name="Meyerdierks A."/>
            <person name="Storesund J.E."/>
            <person name="Kallscheuer N."/>
            <person name="Luecker S."/>
            <person name="Lage O.M."/>
            <person name="Pohl T."/>
            <person name="Merkel B.J."/>
            <person name="Hornburger P."/>
            <person name="Mueller R.-W."/>
            <person name="Bruemmer F."/>
            <person name="Labrenz M."/>
            <person name="Spormann A.M."/>
            <person name="Op Den Camp H."/>
            <person name="Overmann J."/>
            <person name="Amann R."/>
            <person name="Jetten M.S.M."/>
            <person name="Mascher T."/>
            <person name="Medema M.H."/>
            <person name="Devos D.P."/>
            <person name="Kaster A.-K."/>
            <person name="Ovreas L."/>
            <person name="Rohde M."/>
            <person name="Galperin M.Y."/>
            <person name="Jogler C."/>
        </authorList>
    </citation>
    <scope>NUCLEOTIDE SEQUENCE [LARGE SCALE GENOMIC DNA]</scope>
    <source>
        <strain evidence="2 3">CA13</strain>
    </source>
</reference>